<dbReference type="InterPro" id="IPR043917">
    <property type="entry name" value="DUF5753"/>
</dbReference>
<comment type="caution">
    <text evidence="2">The sequence shown here is derived from an EMBL/GenBank/DDBJ whole genome shotgun (WGS) entry which is preliminary data.</text>
</comment>
<accession>A0A939F4T9</accession>
<protein>
    <recommendedName>
        <fullName evidence="1">DUF5753 domain-containing protein</fullName>
    </recommendedName>
</protein>
<evidence type="ECO:0000259" key="1">
    <source>
        <dbReference type="Pfam" id="PF19054"/>
    </source>
</evidence>
<dbReference type="Proteomes" id="UP000664167">
    <property type="component" value="Unassembled WGS sequence"/>
</dbReference>
<reference evidence="2" key="1">
    <citation type="submission" date="2021-03" db="EMBL/GenBank/DDBJ databases">
        <title>Streptomyces poriferae sp. nov., a novel marine sponge-derived Actinobacteria species with anti-MRSA activity.</title>
        <authorList>
            <person name="Sandoval-Powers M."/>
            <person name="Kralova S."/>
            <person name="Nguyen G.-S."/>
            <person name="Fawwal D."/>
            <person name="Degnes K."/>
            <person name="Klinkenberg G."/>
            <person name="Sletta H."/>
            <person name="Wentzel A."/>
            <person name="Liles M.R."/>
        </authorList>
    </citation>
    <scope>NUCLEOTIDE SEQUENCE</scope>
    <source>
        <strain evidence="2">DSM 41794</strain>
    </source>
</reference>
<dbReference type="Pfam" id="PF19054">
    <property type="entry name" value="DUF5753"/>
    <property type="match status" value="1"/>
</dbReference>
<proteinExistence type="predicted"/>
<organism evidence="2 3">
    <name type="scientific">Streptomyces beijiangensis</name>
    <dbReference type="NCBI Taxonomy" id="163361"/>
    <lineage>
        <taxon>Bacteria</taxon>
        <taxon>Bacillati</taxon>
        <taxon>Actinomycetota</taxon>
        <taxon>Actinomycetes</taxon>
        <taxon>Kitasatosporales</taxon>
        <taxon>Streptomycetaceae</taxon>
        <taxon>Streptomyces</taxon>
    </lineage>
</organism>
<gene>
    <name evidence="2" type="ORF">J0695_09725</name>
</gene>
<dbReference type="RefSeq" id="WP_206961492.1">
    <property type="nucleotide sequence ID" value="NZ_BAAAJJ010000001.1"/>
</dbReference>
<feature type="domain" description="DUF5753" evidence="1">
    <location>
        <begin position="4"/>
        <end position="113"/>
    </location>
</feature>
<dbReference type="EMBL" id="JAFLRJ010000086">
    <property type="protein sequence ID" value="MBO0512092.1"/>
    <property type="molecule type" value="Genomic_DNA"/>
</dbReference>
<evidence type="ECO:0000313" key="2">
    <source>
        <dbReference type="EMBL" id="MBO0512092.1"/>
    </source>
</evidence>
<name>A0A939F4T9_9ACTN</name>
<evidence type="ECO:0000313" key="3">
    <source>
        <dbReference type="Proteomes" id="UP000664167"/>
    </source>
</evidence>
<keyword evidence="3" id="KW-1185">Reference proteome</keyword>
<dbReference type="AlphaFoldDB" id="A0A939F4T9"/>
<sequence>MTRQAIIHEAALRIEFGGTATTRAQLAHLLELSERDHIGLRVIPFKRGRFPGSGQSVVYATAAVPQLDTVELDATHGPEFLDTDIQLAKYRAQLDGLTDRALTPEESREFISEIARQL</sequence>